<dbReference type="InterPro" id="IPR052843">
    <property type="entry name" value="ER_body_metal_sequester"/>
</dbReference>
<gene>
    <name evidence="1" type="ORF">F511_47292</name>
</gene>
<accession>A0A2Z6ZXW8</accession>
<proteinExistence type="predicted"/>
<sequence length="151" mass="17299">MVNNICELWNECIEQYFDNNGSPEIEQRDCYKPLLGRKENLILHAINSTLTHILFGLVAPVTHGSSFEKSDDKEFKFIVVAVHWKGRTAEEDTWEDITAFTAQFPDFNLGDKVARKSGGIVMDQTTNDPNKRARSITTQVYYRRKKSGRLA</sequence>
<dbReference type="EMBL" id="KV205603">
    <property type="protein sequence ID" value="KZT75683.1"/>
    <property type="molecule type" value="Genomic_DNA"/>
</dbReference>
<evidence type="ECO:0008006" key="3">
    <source>
        <dbReference type="Google" id="ProtNLM"/>
    </source>
</evidence>
<protein>
    <recommendedName>
        <fullName evidence="3">Chromo domain-containing protein</fullName>
    </recommendedName>
</protein>
<name>A0A2Z6ZXW8_9LAMI</name>
<dbReference type="AlphaFoldDB" id="A0A2Z6ZXW8"/>
<dbReference type="OrthoDB" id="1924921at2759"/>
<dbReference type="PANTHER" id="PTHR38937">
    <property type="entry name" value="MEMBRANE PROTEIN OF ER BODY-LIKE PROTEIN"/>
    <property type="match status" value="1"/>
</dbReference>
<evidence type="ECO:0000313" key="1">
    <source>
        <dbReference type="EMBL" id="KZT75683.1"/>
    </source>
</evidence>
<keyword evidence="2" id="KW-1185">Reference proteome</keyword>
<dbReference type="Proteomes" id="UP000250235">
    <property type="component" value="Unassembled WGS sequence"/>
</dbReference>
<dbReference type="PANTHER" id="PTHR38937:SF2">
    <property type="entry name" value="MEMBRANE PROTEIN OF ER BODY-LIKE PROTEIN ISOFORM X1"/>
    <property type="match status" value="1"/>
</dbReference>
<evidence type="ECO:0000313" key="2">
    <source>
        <dbReference type="Proteomes" id="UP000250235"/>
    </source>
</evidence>
<reference evidence="1 2" key="1">
    <citation type="journal article" date="2015" name="Proc. Natl. Acad. Sci. U.S.A.">
        <title>The resurrection genome of Boea hygrometrica: A blueprint for survival of dehydration.</title>
        <authorList>
            <person name="Xiao L."/>
            <person name="Yang G."/>
            <person name="Zhang L."/>
            <person name="Yang X."/>
            <person name="Zhao S."/>
            <person name="Ji Z."/>
            <person name="Zhou Q."/>
            <person name="Hu M."/>
            <person name="Wang Y."/>
            <person name="Chen M."/>
            <person name="Xu Y."/>
            <person name="Jin H."/>
            <person name="Xiao X."/>
            <person name="Hu G."/>
            <person name="Bao F."/>
            <person name="Hu Y."/>
            <person name="Wan P."/>
            <person name="Li L."/>
            <person name="Deng X."/>
            <person name="Kuang T."/>
            <person name="Xiang C."/>
            <person name="Zhu J.K."/>
            <person name="Oliver M.J."/>
            <person name="He Y."/>
        </authorList>
    </citation>
    <scope>NUCLEOTIDE SEQUENCE [LARGE SCALE GENOMIC DNA]</scope>
    <source>
        <strain evidence="2">cv. XS01</strain>
    </source>
</reference>
<organism evidence="1 2">
    <name type="scientific">Dorcoceras hygrometricum</name>
    <dbReference type="NCBI Taxonomy" id="472368"/>
    <lineage>
        <taxon>Eukaryota</taxon>
        <taxon>Viridiplantae</taxon>
        <taxon>Streptophyta</taxon>
        <taxon>Embryophyta</taxon>
        <taxon>Tracheophyta</taxon>
        <taxon>Spermatophyta</taxon>
        <taxon>Magnoliopsida</taxon>
        <taxon>eudicotyledons</taxon>
        <taxon>Gunneridae</taxon>
        <taxon>Pentapetalae</taxon>
        <taxon>asterids</taxon>
        <taxon>lamiids</taxon>
        <taxon>Lamiales</taxon>
        <taxon>Gesneriaceae</taxon>
        <taxon>Didymocarpoideae</taxon>
        <taxon>Trichosporeae</taxon>
        <taxon>Loxocarpinae</taxon>
        <taxon>Dorcoceras</taxon>
    </lineage>
</organism>